<feature type="domain" description="Electron transfer flavoprotein alpha/beta-subunit N-terminal" evidence="4">
    <location>
        <begin position="23"/>
        <end position="218"/>
    </location>
</feature>
<protein>
    <submittedName>
        <fullName evidence="5">Electron transfer flavoprotein subunit beta/FixA family protein</fullName>
    </submittedName>
</protein>
<dbReference type="PIRSF" id="PIRSF000090">
    <property type="entry name" value="Beta-ETF"/>
    <property type="match status" value="1"/>
</dbReference>
<dbReference type="PANTHER" id="PTHR21294">
    <property type="entry name" value="ELECTRON TRANSFER FLAVOPROTEIN BETA-SUBUNIT"/>
    <property type="match status" value="1"/>
</dbReference>
<proteinExistence type="predicted"/>
<dbReference type="InterPro" id="IPR014729">
    <property type="entry name" value="Rossmann-like_a/b/a_fold"/>
</dbReference>
<comment type="function">
    <text evidence="3">The electron transfer flavoprotein serves as a specific electron acceptor for other dehydrogenases. It transfers the electrons to the main respiratory chain via ETF-ubiquinone oxidoreductase (ETF dehydrogenase).</text>
</comment>
<comment type="subunit">
    <text evidence="2">Heterodimer of an alpha and a beta subunit.</text>
</comment>
<accession>A0ABN3VGW8</accession>
<evidence type="ECO:0000259" key="4">
    <source>
        <dbReference type="SMART" id="SM00893"/>
    </source>
</evidence>
<evidence type="ECO:0000256" key="1">
    <source>
        <dbReference type="ARBA" id="ARBA00001974"/>
    </source>
</evidence>
<dbReference type="InterPro" id="IPR012255">
    <property type="entry name" value="ETF_b"/>
</dbReference>
<name>A0ABN3VGW8_9PSEU</name>
<dbReference type="Pfam" id="PF01012">
    <property type="entry name" value="ETF"/>
    <property type="match status" value="1"/>
</dbReference>
<evidence type="ECO:0000313" key="6">
    <source>
        <dbReference type="Proteomes" id="UP001500979"/>
    </source>
</evidence>
<comment type="caution">
    <text evidence="5">The sequence shown here is derived from an EMBL/GenBank/DDBJ whole genome shotgun (WGS) entry which is preliminary data.</text>
</comment>
<dbReference type="SUPFAM" id="SSF52402">
    <property type="entry name" value="Adenine nucleotide alpha hydrolases-like"/>
    <property type="match status" value="1"/>
</dbReference>
<comment type="cofactor">
    <cofactor evidence="1">
        <name>FAD</name>
        <dbReference type="ChEBI" id="CHEBI:57692"/>
    </cofactor>
</comment>
<dbReference type="RefSeq" id="WP_344682653.1">
    <property type="nucleotide sequence ID" value="NZ_BAAAUX010000019.1"/>
</dbReference>
<evidence type="ECO:0000313" key="5">
    <source>
        <dbReference type="EMBL" id="GAA2804173.1"/>
    </source>
</evidence>
<dbReference type="InterPro" id="IPR014730">
    <property type="entry name" value="ETF_a/b_N"/>
</dbReference>
<dbReference type="Proteomes" id="UP001500979">
    <property type="component" value="Unassembled WGS sequence"/>
</dbReference>
<keyword evidence="6" id="KW-1185">Reference proteome</keyword>
<gene>
    <name evidence="5" type="ORF">GCM10010470_44180</name>
</gene>
<evidence type="ECO:0000256" key="3">
    <source>
        <dbReference type="ARBA" id="ARBA00025649"/>
    </source>
</evidence>
<dbReference type="EMBL" id="BAAAUX010000019">
    <property type="protein sequence ID" value="GAA2804173.1"/>
    <property type="molecule type" value="Genomic_DNA"/>
</dbReference>
<organism evidence="5 6">
    <name type="scientific">Saccharopolyspora taberi</name>
    <dbReference type="NCBI Taxonomy" id="60895"/>
    <lineage>
        <taxon>Bacteria</taxon>
        <taxon>Bacillati</taxon>
        <taxon>Actinomycetota</taxon>
        <taxon>Actinomycetes</taxon>
        <taxon>Pseudonocardiales</taxon>
        <taxon>Pseudonocardiaceae</taxon>
        <taxon>Saccharopolyspora</taxon>
    </lineage>
</organism>
<evidence type="ECO:0000256" key="2">
    <source>
        <dbReference type="ARBA" id="ARBA00011355"/>
    </source>
</evidence>
<sequence length="256" mass="27025">MNVLVCVKRVPATGAKIPLTEDGTDVDTRHLGFTIGPHEECAVEEAVRIVERSGGSTTVLTVGPPEADEQLRYALSMGADHGVLVETGPGETDAQATATAITAAIRELESDAGRFDLIMFGTESADAGNYQVGIRVAHALGRPIVGGVKGIDLDQEAGRATFRRPVGDGVEVYQAPLPSAVAVKEGLNLPRYPSIKGRLRAKKTQLRTIRPELAAGGLRKVRLRPPPEAERETVVLGRGAEAAGRVVDVLEDLGVV</sequence>
<dbReference type="SMART" id="SM00893">
    <property type="entry name" value="ETF"/>
    <property type="match status" value="1"/>
</dbReference>
<dbReference type="Gene3D" id="3.40.50.620">
    <property type="entry name" value="HUPs"/>
    <property type="match status" value="1"/>
</dbReference>
<reference evidence="5 6" key="1">
    <citation type="journal article" date="2019" name="Int. J. Syst. Evol. Microbiol.">
        <title>The Global Catalogue of Microorganisms (GCM) 10K type strain sequencing project: providing services to taxonomists for standard genome sequencing and annotation.</title>
        <authorList>
            <consortium name="The Broad Institute Genomics Platform"/>
            <consortium name="The Broad Institute Genome Sequencing Center for Infectious Disease"/>
            <person name="Wu L."/>
            <person name="Ma J."/>
        </authorList>
    </citation>
    <scope>NUCLEOTIDE SEQUENCE [LARGE SCALE GENOMIC DNA]</scope>
    <source>
        <strain evidence="5 6">JCM 9383</strain>
    </source>
</reference>